<sequence>MTWVPAISFAEADKIICAPGTPFEMETRVISNQVQRVYKNLWPSCRAFLLECTQEHADKTFVVFEKQRLTFREMLERATKCAAVFRDVYGVKKGDRVAVCCRNYPQFIMSIWACHFLGAVAAAINAWLPLEPLKYCLLKTDCKLAIVDFERADILEPVVSQLVTDVGAVRFMVIESHEGKGHWDGMDNWDEVMNRYQGDPSAIIRDDPGILPEDNATIMFTSGTTGLPKGVLSTQRMALTVLLNPSISTQRGTLRRGEPLPTEPAPLPRGAILPTPMFHMTGMMVMLTAAMQGVKLVLTRKWVPEEAAKLVRSEDIGGIIGVPSLAHDLADSSAAGHSIESILLGGGPAHETLISRTRKAFPTATISQGYGLTETNAGGTILPPEDYYANPKSCGFAMPGNEILIMDPTTEIRRSSGEIGEIWLRGPTIMKEYWREPEATSKALTKDGWFKTGDLGYQDEEGFLYIKDRQKDIIIRGGENVDSVTVENALYAEPAVLEAAAVGIPDLRLGELVAAVVTLKASFHGKLTEKDLIATASKSLPRFAVPIMVLIHGEPFDHTPSGKIIKAGLRKAAREEWEKRVPSSKL</sequence>
<dbReference type="PROSITE" id="PS00455">
    <property type="entry name" value="AMP_BINDING"/>
    <property type="match status" value="1"/>
</dbReference>
<proteinExistence type="predicted"/>
<dbReference type="InterPro" id="IPR042099">
    <property type="entry name" value="ANL_N_sf"/>
</dbReference>
<dbReference type="EMBL" id="MU150259">
    <property type="protein sequence ID" value="KAF9463754.1"/>
    <property type="molecule type" value="Genomic_DNA"/>
</dbReference>
<organism evidence="3 4">
    <name type="scientific">Collybia nuda</name>
    <dbReference type="NCBI Taxonomy" id="64659"/>
    <lineage>
        <taxon>Eukaryota</taxon>
        <taxon>Fungi</taxon>
        <taxon>Dikarya</taxon>
        <taxon>Basidiomycota</taxon>
        <taxon>Agaricomycotina</taxon>
        <taxon>Agaricomycetes</taxon>
        <taxon>Agaricomycetidae</taxon>
        <taxon>Agaricales</taxon>
        <taxon>Tricholomatineae</taxon>
        <taxon>Clitocybaceae</taxon>
        <taxon>Collybia</taxon>
    </lineage>
</organism>
<dbReference type="InterPro" id="IPR020845">
    <property type="entry name" value="AMP-binding_CS"/>
</dbReference>
<dbReference type="InterPro" id="IPR045851">
    <property type="entry name" value="AMP-bd_C_sf"/>
</dbReference>
<evidence type="ECO:0000313" key="4">
    <source>
        <dbReference type="Proteomes" id="UP000807353"/>
    </source>
</evidence>
<evidence type="ECO:0000259" key="1">
    <source>
        <dbReference type="Pfam" id="PF00501"/>
    </source>
</evidence>
<dbReference type="Gene3D" id="3.40.50.12780">
    <property type="entry name" value="N-terminal domain of ligase-like"/>
    <property type="match status" value="1"/>
</dbReference>
<gene>
    <name evidence="3" type="ORF">BDZ94DRAFT_588309</name>
</gene>
<dbReference type="InterPro" id="IPR050237">
    <property type="entry name" value="ATP-dep_AMP-bd_enzyme"/>
</dbReference>
<evidence type="ECO:0000259" key="2">
    <source>
        <dbReference type="Pfam" id="PF13193"/>
    </source>
</evidence>
<dbReference type="PANTHER" id="PTHR43767:SF1">
    <property type="entry name" value="NONRIBOSOMAL PEPTIDE SYNTHASE PES1 (EUROFUNG)-RELATED"/>
    <property type="match status" value="1"/>
</dbReference>
<dbReference type="OrthoDB" id="10253115at2759"/>
<comment type="caution">
    <text evidence="3">The sequence shown here is derived from an EMBL/GenBank/DDBJ whole genome shotgun (WGS) entry which is preliminary data.</text>
</comment>
<dbReference type="Pfam" id="PF13193">
    <property type="entry name" value="AMP-binding_C"/>
    <property type="match status" value="1"/>
</dbReference>
<name>A0A9P5Y7T2_9AGAR</name>
<keyword evidence="4" id="KW-1185">Reference proteome</keyword>
<reference evidence="3" key="1">
    <citation type="submission" date="2020-11" db="EMBL/GenBank/DDBJ databases">
        <authorList>
            <consortium name="DOE Joint Genome Institute"/>
            <person name="Ahrendt S."/>
            <person name="Riley R."/>
            <person name="Andreopoulos W."/>
            <person name="Labutti K."/>
            <person name="Pangilinan J."/>
            <person name="Ruiz-Duenas F.J."/>
            <person name="Barrasa J.M."/>
            <person name="Sanchez-Garcia M."/>
            <person name="Camarero S."/>
            <person name="Miyauchi S."/>
            <person name="Serrano A."/>
            <person name="Linde D."/>
            <person name="Babiker R."/>
            <person name="Drula E."/>
            <person name="Ayuso-Fernandez I."/>
            <person name="Pacheco R."/>
            <person name="Padilla G."/>
            <person name="Ferreira P."/>
            <person name="Barriuso J."/>
            <person name="Kellner H."/>
            <person name="Castanera R."/>
            <person name="Alfaro M."/>
            <person name="Ramirez L."/>
            <person name="Pisabarro A.G."/>
            <person name="Kuo A."/>
            <person name="Tritt A."/>
            <person name="Lipzen A."/>
            <person name="He G."/>
            <person name="Yan M."/>
            <person name="Ng V."/>
            <person name="Cullen D."/>
            <person name="Martin F."/>
            <person name="Rosso M.-N."/>
            <person name="Henrissat B."/>
            <person name="Hibbett D."/>
            <person name="Martinez A.T."/>
            <person name="Grigoriev I.V."/>
        </authorList>
    </citation>
    <scope>NUCLEOTIDE SEQUENCE</scope>
    <source>
        <strain evidence="3">CBS 247.69</strain>
    </source>
</reference>
<feature type="domain" description="AMP-binding enzyme C-terminal" evidence="2">
    <location>
        <begin position="486"/>
        <end position="563"/>
    </location>
</feature>
<evidence type="ECO:0000313" key="3">
    <source>
        <dbReference type="EMBL" id="KAF9463754.1"/>
    </source>
</evidence>
<dbReference type="PANTHER" id="PTHR43767">
    <property type="entry name" value="LONG-CHAIN-FATTY-ACID--COA LIGASE"/>
    <property type="match status" value="1"/>
</dbReference>
<protein>
    <recommendedName>
        <fullName evidence="5">4-coumarate--CoA ligase</fullName>
    </recommendedName>
</protein>
<dbReference type="SUPFAM" id="SSF56801">
    <property type="entry name" value="Acetyl-CoA synthetase-like"/>
    <property type="match status" value="1"/>
</dbReference>
<dbReference type="InterPro" id="IPR025110">
    <property type="entry name" value="AMP-bd_C"/>
</dbReference>
<dbReference type="Gene3D" id="3.30.300.30">
    <property type="match status" value="1"/>
</dbReference>
<dbReference type="GO" id="GO:0016878">
    <property type="term" value="F:acid-thiol ligase activity"/>
    <property type="evidence" value="ECO:0007669"/>
    <property type="project" value="UniProtKB-ARBA"/>
</dbReference>
<dbReference type="Proteomes" id="UP000807353">
    <property type="component" value="Unassembled WGS sequence"/>
</dbReference>
<evidence type="ECO:0008006" key="5">
    <source>
        <dbReference type="Google" id="ProtNLM"/>
    </source>
</evidence>
<feature type="domain" description="AMP-dependent synthetase/ligase" evidence="1">
    <location>
        <begin position="54"/>
        <end position="434"/>
    </location>
</feature>
<accession>A0A9P5Y7T2</accession>
<dbReference type="Pfam" id="PF00501">
    <property type="entry name" value="AMP-binding"/>
    <property type="match status" value="1"/>
</dbReference>
<dbReference type="InterPro" id="IPR000873">
    <property type="entry name" value="AMP-dep_synth/lig_dom"/>
</dbReference>
<dbReference type="AlphaFoldDB" id="A0A9P5Y7T2"/>